<accession>A0A5K3G2K7</accession>
<name>A0A5K3G2K7_MESCO</name>
<dbReference type="WBParaSite" id="MCU_012345-RA">
    <property type="protein sequence ID" value="MCU_012345-RA"/>
    <property type="gene ID" value="MCU_012345"/>
</dbReference>
<sequence length="66" mass="7466">SQGSPCHNISPAVRILNSLLIPTKVYLEPSSYFGLDVNTSRTHASEVQIHTHKWHPRHCDTNVVEF</sequence>
<dbReference type="AlphaFoldDB" id="A0A5K3G2K7"/>
<organism evidence="1">
    <name type="scientific">Mesocestoides corti</name>
    <name type="common">Flatworm</name>
    <dbReference type="NCBI Taxonomy" id="53468"/>
    <lineage>
        <taxon>Eukaryota</taxon>
        <taxon>Metazoa</taxon>
        <taxon>Spiralia</taxon>
        <taxon>Lophotrochozoa</taxon>
        <taxon>Platyhelminthes</taxon>
        <taxon>Cestoda</taxon>
        <taxon>Eucestoda</taxon>
        <taxon>Cyclophyllidea</taxon>
        <taxon>Mesocestoididae</taxon>
        <taxon>Mesocestoides</taxon>
    </lineage>
</organism>
<proteinExistence type="predicted"/>
<protein>
    <submittedName>
        <fullName evidence="1">Ovule protein</fullName>
    </submittedName>
</protein>
<evidence type="ECO:0000313" key="1">
    <source>
        <dbReference type="WBParaSite" id="MCU_012345-RA"/>
    </source>
</evidence>
<reference evidence="1" key="1">
    <citation type="submission" date="2019-11" db="UniProtKB">
        <authorList>
            <consortium name="WormBaseParasite"/>
        </authorList>
    </citation>
    <scope>IDENTIFICATION</scope>
</reference>